<gene>
    <name evidence="2" type="primary">ORF80910</name>
</gene>
<evidence type="ECO:0000313" key="2">
    <source>
        <dbReference type="EMBL" id="CEK72052.1"/>
    </source>
</evidence>
<evidence type="ECO:0000256" key="1">
    <source>
        <dbReference type="SAM" id="MobiDB-lite"/>
    </source>
</evidence>
<feature type="compositionally biased region" description="Polar residues" evidence="1">
    <location>
        <begin position="43"/>
        <end position="61"/>
    </location>
</feature>
<sequence length="105" mass="12002">KRFDPSDMESSYKKKKKFDDGYIYHQRTTSTKNELHERKGNRYDSSLASTSHKNKTDSATKGSNYVCESYMLRNKSHRHAIDSSSATLHKVSNTCSSSSKEESNI</sequence>
<name>A0A0B6ZUM2_9EUPU</name>
<feature type="compositionally biased region" description="Basic and acidic residues" evidence="1">
    <location>
        <begin position="33"/>
        <end position="42"/>
    </location>
</feature>
<protein>
    <submittedName>
        <fullName evidence="2">Uncharacterized protein</fullName>
    </submittedName>
</protein>
<proteinExistence type="predicted"/>
<feature type="non-terminal residue" evidence="2">
    <location>
        <position position="105"/>
    </location>
</feature>
<feature type="non-terminal residue" evidence="2">
    <location>
        <position position="1"/>
    </location>
</feature>
<feature type="region of interest" description="Disordered" evidence="1">
    <location>
        <begin position="22"/>
        <end position="61"/>
    </location>
</feature>
<accession>A0A0B6ZUM2</accession>
<dbReference type="EMBL" id="HACG01025187">
    <property type="protein sequence ID" value="CEK72052.1"/>
    <property type="molecule type" value="Transcribed_RNA"/>
</dbReference>
<reference evidence="2" key="1">
    <citation type="submission" date="2014-12" db="EMBL/GenBank/DDBJ databases">
        <title>Insight into the proteome of Arion vulgaris.</title>
        <authorList>
            <person name="Aradska J."/>
            <person name="Bulat T."/>
            <person name="Smidak R."/>
            <person name="Sarate P."/>
            <person name="Gangsoo J."/>
            <person name="Sialana F."/>
            <person name="Bilban M."/>
            <person name="Lubec G."/>
        </authorList>
    </citation>
    <scope>NUCLEOTIDE SEQUENCE</scope>
    <source>
        <tissue evidence="2">Skin</tissue>
    </source>
</reference>
<dbReference type="AlphaFoldDB" id="A0A0B6ZUM2"/>
<feature type="compositionally biased region" description="Polar residues" evidence="1">
    <location>
        <begin position="82"/>
        <end position="95"/>
    </location>
</feature>
<organism evidence="2">
    <name type="scientific">Arion vulgaris</name>
    <dbReference type="NCBI Taxonomy" id="1028688"/>
    <lineage>
        <taxon>Eukaryota</taxon>
        <taxon>Metazoa</taxon>
        <taxon>Spiralia</taxon>
        <taxon>Lophotrochozoa</taxon>
        <taxon>Mollusca</taxon>
        <taxon>Gastropoda</taxon>
        <taxon>Heterobranchia</taxon>
        <taxon>Euthyneura</taxon>
        <taxon>Panpulmonata</taxon>
        <taxon>Eupulmonata</taxon>
        <taxon>Stylommatophora</taxon>
        <taxon>Helicina</taxon>
        <taxon>Arionoidea</taxon>
        <taxon>Arionidae</taxon>
        <taxon>Arion</taxon>
    </lineage>
</organism>
<feature type="region of interest" description="Disordered" evidence="1">
    <location>
        <begin position="80"/>
        <end position="105"/>
    </location>
</feature>